<organism evidence="1 2">
    <name type="scientific">Martelella mediterranea</name>
    <dbReference type="NCBI Taxonomy" id="293089"/>
    <lineage>
        <taxon>Bacteria</taxon>
        <taxon>Pseudomonadati</taxon>
        <taxon>Pseudomonadota</taxon>
        <taxon>Alphaproteobacteria</taxon>
        <taxon>Hyphomicrobiales</taxon>
        <taxon>Aurantimonadaceae</taxon>
        <taxon>Martelella</taxon>
    </lineage>
</organism>
<evidence type="ECO:0008006" key="3">
    <source>
        <dbReference type="Google" id="ProtNLM"/>
    </source>
</evidence>
<name>A0A4V2V3M5_9HYPH</name>
<protein>
    <recommendedName>
        <fullName evidence="3">Lipoprotein</fullName>
    </recommendedName>
</protein>
<dbReference type="PROSITE" id="PS51257">
    <property type="entry name" value="PROKAR_LIPOPROTEIN"/>
    <property type="match status" value="1"/>
</dbReference>
<dbReference type="AlphaFoldDB" id="A0A4V2V3M5"/>
<dbReference type="Proteomes" id="UP000295097">
    <property type="component" value="Unassembled WGS sequence"/>
</dbReference>
<evidence type="ECO:0000313" key="1">
    <source>
        <dbReference type="EMBL" id="TCT34655.1"/>
    </source>
</evidence>
<dbReference type="EMBL" id="SMAR01000033">
    <property type="protein sequence ID" value="TCT34655.1"/>
    <property type="molecule type" value="Genomic_DNA"/>
</dbReference>
<comment type="caution">
    <text evidence="1">The sequence shown here is derived from an EMBL/GenBank/DDBJ whole genome shotgun (WGS) entry which is preliminary data.</text>
</comment>
<accession>A0A4V2V3M5</accession>
<keyword evidence="2" id="KW-1185">Reference proteome</keyword>
<proteinExistence type="predicted"/>
<gene>
    <name evidence="1" type="ORF">EDC90_103349</name>
</gene>
<reference evidence="1 2" key="1">
    <citation type="submission" date="2019-03" db="EMBL/GenBank/DDBJ databases">
        <title>Freshwater and sediment microbial communities from various areas in North America, analyzing microbe dynamics in response to fracking.</title>
        <authorList>
            <person name="Lamendella R."/>
        </authorList>
    </citation>
    <scope>NUCLEOTIDE SEQUENCE [LARGE SCALE GENOMIC DNA]</scope>
    <source>
        <strain evidence="1 2">175.2</strain>
    </source>
</reference>
<evidence type="ECO:0000313" key="2">
    <source>
        <dbReference type="Proteomes" id="UP000295097"/>
    </source>
</evidence>
<sequence>MRNVVAILCAVLASGCVSTTPTGYWYRDSDGRRVDATEATLATFNKDRVICDGKAAEAAMTRSVNLSEYNNQLINLIFDGCLNERGYTRKPE</sequence>